<protein>
    <recommendedName>
        <fullName evidence="3">Lipoprotein</fullName>
    </recommendedName>
</protein>
<reference evidence="1" key="1">
    <citation type="submission" date="2015-01" db="EMBL/GenBank/DDBJ databases">
        <authorList>
            <person name="Midha S."/>
            <person name="Anil M.G."/>
            <person name="Mishra D."/>
            <person name="Brahma K."/>
            <person name="Laha G.S."/>
            <person name="Sundaram R.M."/>
            <person name="Sonti R.V."/>
            <person name="Patil P.B."/>
        </authorList>
    </citation>
    <scope>NUCLEOTIDE SEQUENCE</scope>
    <source>
        <strain evidence="1">IXO792</strain>
    </source>
</reference>
<sequence>MHFLAKGTLILLAGALCSCNVPGGDTGKHPKAAVASEMSGAVTPEIQQVLLEGEGGTPTDQKRPEQINPDTPISVTVTVLHPDHDAPGVSLRLIDLKNGQVLEQKTLPVPKGQESVHFEFKPAQPWSEGRHLLEARLGAKGKVFQREFDVMRTPIAAAK</sequence>
<dbReference type="EMBL" id="CP047493">
    <property type="protein sequence ID" value="UXW01497.1"/>
    <property type="molecule type" value="Genomic_DNA"/>
</dbReference>
<dbReference type="RefSeq" id="WP_125168757.1">
    <property type="nucleotide sequence ID" value="NZ_CP011532.1"/>
</dbReference>
<accession>A0AAJ5SNN9</accession>
<evidence type="ECO:0000313" key="2">
    <source>
        <dbReference type="Proteomes" id="UP000187097"/>
    </source>
</evidence>
<gene>
    <name evidence="1" type="ORF">IXO792_10990</name>
</gene>
<evidence type="ECO:0008006" key="3">
    <source>
        <dbReference type="Google" id="ProtNLM"/>
    </source>
</evidence>
<dbReference type="AlphaFoldDB" id="A0AAJ5SNN9"/>
<dbReference type="PROSITE" id="PS51257">
    <property type="entry name" value="PROKAR_LIPOPROTEIN"/>
    <property type="match status" value="1"/>
</dbReference>
<organism evidence="1 2">
    <name type="scientific">Xanthomonas oryzae pv. oryzae</name>
    <dbReference type="NCBI Taxonomy" id="64187"/>
    <lineage>
        <taxon>Bacteria</taxon>
        <taxon>Pseudomonadati</taxon>
        <taxon>Pseudomonadota</taxon>
        <taxon>Gammaproteobacteria</taxon>
        <taxon>Lysobacterales</taxon>
        <taxon>Lysobacteraceae</taxon>
        <taxon>Xanthomonas</taxon>
    </lineage>
</organism>
<reference evidence="1" key="2">
    <citation type="submission" date="2020-01" db="EMBL/GenBank/DDBJ databases">
        <title>Complete genome investigation of Xanthomonas oryzae strains.</title>
        <authorList>
            <person name="Kaur A."/>
            <person name="Bansal K."/>
            <person name="Patil P.B."/>
        </authorList>
    </citation>
    <scope>NUCLEOTIDE SEQUENCE</scope>
    <source>
        <strain evidence="1">IXO792</strain>
    </source>
</reference>
<dbReference type="Proteomes" id="UP000187097">
    <property type="component" value="Chromosome"/>
</dbReference>
<proteinExistence type="predicted"/>
<name>A0AAJ5SNN9_XANOO</name>
<evidence type="ECO:0000313" key="1">
    <source>
        <dbReference type="EMBL" id="UXW01497.1"/>
    </source>
</evidence>